<dbReference type="InterPro" id="IPR005471">
    <property type="entry name" value="Tscrpt_reg_IclR_N"/>
</dbReference>
<dbReference type="InterPro" id="IPR036390">
    <property type="entry name" value="WH_DNA-bd_sf"/>
</dbReference>
<proteinExistence type="predicted"/>
<keyword evidence="8" id="KW-1185">Reference proteome</keyword>
<dbReference type="PROSITE" id="PS51078">
    <property type="entry name" value="ICLR_ED"/>
    <property type="match status" value="2"/>
</dbReference>
<dbReference type="SUPFAM" id="SSF46785">
    <property type="entry name" value="Winged helix' DNA-binding domain"/>
    <property type="match status" value="2"/>
</dbReference>
<dbReference type="Gene3D" id="1.10.10.10">
    <property type="entry name" value="Winged helix-like DNA-binding domain superfamily/Winged helix DNA-binding domain"/>
    <property type="match status" value="2"/>
</dbReference>
<feature type="domain" description="HTH iclR-type" evidence="5">
    <location>
        <begin position="4"/>
        <end position="64"/>
    </location>
</feature>
<dbReference type="SMART" id="SM00346">
    <property type="entry name" value="HTH_ICLR"/>
    <property type="match status" value="2"/>
</dbReference>
<feature type="domain" description="HTH iclR-type" evidence="5">
    <location>
        <begin position="272"/>
        <end position="333"/>
    </location>
</feature>
<dbReference type="Gene3D" id="3.30.450.40">
    <property type="match status" value="2"/>
</dbReference>
<name>A0ABP7CZG0_9MICC</name>
<evidence type="ECO:0000313" key="8">
    <source>
        <dbReference type="Proteomes" id="UP001500752"/>
    </source>
</evidence>
<evidence type="ECO:0000313" key="7">
    <source>
        <dbReference type="EMBL" id="GAA3698542.1"/>
    </source>
</evidence>
<evidence type="ECO:0000256" key="4">
    <source>
        <dbReference type="SAM" id="MobiDB-lite"/>
    </source>
</evidence>
<dbReference type="InterPro" id="IPR029016">
    <property type="entry name" value="GAF-like_dom_sf"/>
</dbReference>
<organism evidence="7 8">
    <name type="scientific">Arthrobacter ginkgonis</name>
    <dbReference type="NCBI Taxonomy" id="1630594"/>
    <lineage>
        <taxon>Bacteria</taxon>
        <taxon>Bacillati</taxon>
        <taxon>Actinomycetota</taxon>
        <taxon>Actinomycetes</taxon>
        <taxon>Micrococcales</taxon>
        <taxon>Micrococcaceae</taxon>
        <taxon>Arthrobacter</taxon>
    </lineage>
</organism>
<accession>A0ABP7CZG0</accession>
<dbReference type="Pfam" id="PF01614">
    <property type="entry name" value="IclR_C"/>
    <property type="match status" value="2"/>
</dbReference>
<dbReference type="InterPro" id="IPR014757">
    <property type="entry name" value="Tscrpt_reg_IclR_C"/>
</dbReference>
<dbReference type="InterPro" id="IPR036388">
    <property type="entry name" value="WH-like_DNA-bd_sf"/>
</dbReference>
<dbReference type="InterPro" id="IPR050707">
    <property type="entry name" value="HTH_MetabolicPath_Reg"/>
</dbReference>
<feature type="region of interest" description="Disordered" evidence="4">
    <location>
        <begin position="247"/>
        <end position="268"/>
    </location>
</feature>
<dbReference type="Proteomes" id="UP001500752">
    <property type="component" value="Unassembled WGS sequence"/>
</dbReference>
<sequence>MNTIQLLMKAGQIADEVARTGPSTPAELAKAISEPRSTVYRIVGALEYAGLLRQAGEGRLELGTTILRLGDAAANALVDRAALHAQLRRVRGQLGLSSYFCVPRENGAVCLDQVEGSDVDLLDLAPGRTLPLHAGAASQILLAFGSPEFRAAALETAPFERIASRTPTTAAALQAELKQAASRGWSVEDSELIEGAASIAVPVFRQDGSLLGAIAIAGLRTNILGQEATGRQVLTAAAQAITDSLSGETPAGAQAAPAGTAGEAAKGSPKTSAVLAKASALMEALAQERIATSTRLTELLNEPVTSVYRMLATLAEAGWVEQIGHRGAYRVGSKMLSLAGELTRRLDIRRAAVPVLRDIHEQTGETTFLCIRSGTRAVCIERIDGTRVSSRVLKLGESLPLHVGAAPRALLAFESRDAWEEYASIVAHSGEPWRDVRSRTEFFAGLEEIQAQGFVRNDNNVTPGIAAVGAPIFNHRGEVVASLSASGLREGILTEPAEGPSVTELVLRGAQALSDYLGSPAGQPKRLTEGPGEFDVSRVIV</sequence>
<evidence type="ECO:0000259" key="6">
    <source>
        <dbReference type="PROSITE" id="PS51078"/>
    </source>
</evidence>
<keyword evidence="3" id="KW-0804">Transcription</keyword>
<reference evidence="8" key="1">
    <citation type="journal article" date="2019" name="Int. J. Syst. Evol. Microbiol.">
        <title>The Global Catalogue of Microorganisms (GCM) 10K type strain sequencing project: providing services to taxonomists for standard genome sequencing and annotation.</title>
        <authorList>
            <consortium name="The Broad Institute Genomics Platform"/>
            <consortium name="The Broad Institute Genome Sequencing Center for Infectious Disease"/>
            <person name="Wu L."/>
            <person name="Ma J."/>
        </authorList>
    </citation>
    <scope>NUCLEOTIDE SEQUENCE [LARGE SCALE GENOMIC DNA]</scope>
    <source>
        <strain evidence="8">JCM 30742</strain>
    </source>
</reference>
<feature type="compositionally biased region" description="Low complexity" evidence="4">
    <location>
        <begin position="247"/>
        <end position="265"/>
    </location>
</feature>
<keyword evidence="1" id="KW-0805">Transcription regulation</keyword>
<dbReference type="Pfam" id="PF09339">
    <property type="entry name" value="HTH_IclR"/>
    <property type="match status" value="2"/>
</dbReference>
<dbReference type="PANTHER" id="PTHR30136:SF35">
    <property type="entry name" value="HTH-TYPE TRANSCRIPTIONAL REGULATOR RV1719"/>
    <property type="match status" value="1"/>
</dbReference>
<gene>
    <name evidence="7" type="ORF">GCM10023081_39310</name>
</gene>
<evidence type="ECO:0000256" key="3">
    <source>
        <dbReference type="ARBA" id="ARBA00023163"/>
    </source>
</evidence>
<dbReference type="SUPFAM" id="SSF55781">
    <property type="entry name" value="GAF domain-like"/>
    <property type="match status" value="2"/>
</dbReference>
<comment type="caution">
    <text evidence="7">The sequence shown here is derived from an EMBL/GenBank/DDBJ whole genome shotgun (WGS) entry which is preliminary data.</text>
</comment>
<evidence type="ECO:0000259" key="5">
    <source>
        <dbReference type="PROSITE" id="PS51077"/>
    </source>
</evidence>
<evidence type="ECO:0000256" key="1">
    <source>
        <dbReference type="ARBA" id="ARBA00023015"/>
    </source>
</evidence>
<keyword evidence="2" id="KW-0238">DNA-binding</keyword>
<feature type="domain" description="IclR-ED" evidence="6">
    <location>
        <begin position="65"/>
        <end position="247"/>
    </location>
</feature>
<dbReference type="PANTHER" id="PTHR30136">
    <property type="entry name" value="HELIX-TURN-HELIX TRANSCRIPTIONAL REGULATOR, ICLR FAMILY"/>
    <property type="match status" value="1"/>
</dbReference>
<dbReference type="EMBL" id="BAABEO010000026">
    <property type="protein sequence ID" value="GAA3698542.1"/>
    <property type="molecule type" value="Genomic_DNA"/>
</dbReference>
<dbReference type="PROSITE" id="PS51077">
    <property type="entry name" value="HTH_ICLR"/>
    <property type="match status" value="2"/>
</dbReference>
<evidence type="ECO:0000256" key="2">
    <source>
        <dbReference type="ARBA" id="ARBA00023125"/>
    </source>
</evidence>
<dbReference type="RefSeq" id="WP_345153545.1">
    <property type="nucleotide sequence ID" value="NZ_BAABEO010000026.1"/>
</dbReference>
<feature type="domain" description="IclR-ED" evidence="6">
    <location>
        <begin position="334"/>
        <end position="519"/>
    </location>
</feature>
<protein>
    <submittedName>
        <fullName evidence="7">IclR family transcriptional regulator C-terminal domain-containing protein</fullName>
    </submittedName>
</protein>